<proteinExistence type="predicted"/>
<name>A0AAD3SF68_NEPGR</name>
<gene>
    <name evidence="2" type="ORF">Nepgr_011928</name>
</gene>
<reference evidence="2" key="1">
    <citation type="submission" date="2023-05" db="EMBL/GenBank/DDBJ databases">
        <title>Nepenthes gracilis genome sequencing.</title>
        <authorList>
            <person name="Fukushima K."/>
        </authorList>
    </citation>
    <scope>NUCLEOTIDE SEQUENCE</scope>
    <source>
        <strain evidence="2">SING2019-196</strain>
    </source>
</reference>
<protein>
    <submittedName>
        <fullName evidence="2">Uncharacterized protein</fullName>
    </submittedName>
</protein>
<keyword evidence="3" id="KW-1185">Reference proteome</keyword>
<evidence type="ECO:0000313" key="2">
    <source>
        <dbReference type="EMBL" id="GMH10087.1"/>
    </source>
</evidence>
<dbReference type="PANTHER" id="PTHR33785">
    <property type="entry name" value="OS06G0550800 PROTEIN"/>
    <property type="match status" value="1"/>
</dbReference>
<comment type="caution">
    <text evidence="2">The sequence shown here is derived from an EMBL/GenBank/DDBJ whole genome shotgun (WGS) entry which is preliminary data.</text>
</comment>
<organism evidence="2 3">
    <name type="scientific">Nepenthes gracilis</name>
    <name type="common">Slender pitcher plant</name>
    <dbReference type="NCBI Taxonomy" id="150966"/>
    <lineage>
        <taxon>Eukaryota</taxon>
        <taxon>Viridiplantae</taxon>
        <taxon>Streptophyta</taxon>
        <taxon>Embryophyta</taxon>
        <taxon>Tracheophyta</taxon>
        <taxon>Spermatophyta</taxon>
        <taxon>Magnoliopsida</taxon>
        <taxon>eudicotyledons</taxon>
        <taxon>Gunneridae</taxon>
        <taxon>Pentapetalae</taxon>
        <taxon>Caryophyllales</taxon>
        <taxon>Nepenthaceae</taxon>
        <taxon>Nepenthes</taxon>
    </lineage>
</organism>
<sequence length="254" mass="28583">MAEDCSLHILGTMDRLWFHQMIIFSEPISVIYPKSLDCTLSSTSQSPFPQPSSLSHSTPLHEVISPCSSANSIPQDEASNNEDEEENKERTTKISHRINQLHPEYSSSPVIEKRRRKNPSNPNQGAQSSVNRAISCKSLHELELEEVKGFMDLGFNFEKDQITPRMMSVIPGLQRLGGHRVEDKTDLFNPENGNVEEEGSRGHEIRRPYLSEAWLIKTPDSPRLKLGIPRVSTADDMKKHLKIWAKTVASAISA</sequence>
<feature type="compositionally biased region" description="Low complexity" evidence="1">
    <location>
        <begin position="41"/>
        <end position="57"/>
    </location>
</feature>
<dbReference type="AlphaFoldDB" id="A0AAD3SF68"/>
<evidence type="ECO:0000313" key="3">
    <source>
        <dbReference type="Proteomes" id="UP001279734"/>
    </source>
</evidence>
<dbReference type="PANTHER" id="PTHR33785:SF2">
    <property type="entry name" value="DUF1685 DOMAIN-CONTAINING PROTEIN"/>
    <property type="match status" value="1"/>
</dbReference>
<feature type="region of interest" description="Disordered" evidence="1">
    <location>
        <begin position="183"/>
        <end position="203"/>
    </location>
</feature>
<feature type="compositionally biased region" description="Polar residues" evidence="1">
    <location>
        <begin position="119"/>
        <end position="132"/>
    </location>
</feature>
<dbReference type="Proteomes" id="UP001279734">
    <property type="component" value="Unassembled WGS sequence"/>
</dbReference>
<dbReference type="EMBL" id="BSYO01000009">
    <property type="protein sequence ID" value="GMH10087.1"/>
    <property type="molecule type" value="Genomic_DNA"/>
</dbReference>
<evidence type="ECO:0000256" key="1">
    <source>
        <dbReference type="SAM" id="MobiDB-lite"/>
    </source>
</evidence>
<feature type="region of interest" description="Disordered" evidence="1">
    <location>
        <begin position="41"/>
        <end position="132"/>
    </location>
</feature>
<accession>A0AAD3SF68</accession>